<dbReference type="InterPro" id="IPR015795">
    <property type="entry name" value="Pyrv_Knase_C"/>
</dbReference>
<dbReference type="Gene3D" id="3.40.1380.20">
    <property type="entry name" value="Pyruvate kinase, C-terminal domain"/>
    <property type="match status" value="1"/>
</dbReference>
<sequence>MHHHSRYGIVLRFLTCYVFIFRNTFLSPIHFVHPSTTMQSQSQASGPELRGSNITLERIKAPSDVSQRKTKIICTMGPACWDVPTLEELIDAGMNVARFNFSHGDHEGHKACLDRVRQAAKNKNAHVGILLDTKGPEIRSGFFANGAKKITLTKGESITLTSDYEYKGDNTKLACSYKTLASSVKPGQSILVADGSLVLTVLSCDEPAGEVVCRIENDCSIGERKNMNLPGVVVDLPTLTEKDVDDIVNWGVKNDIDYIAASFVRKADDVHFIRKILGDKDGHIKIYCKIENQEGMENYSEILQATDGIMVARGDLGMEIPPEKVFLAQKMMIREANIAGKPVITATQMLESMIVNPRPTRAECSDVANAVLDGTDCVMLSGETANGEHPVAAVTIMARTCVEAESAVNFDSLYQAVRNSTLNKYGHLSTSESIASSAVKTAIDVKAKAIIVMSESGNTARQVAKFRPGMPVKVITTSLQVARQCFGTLKGCTGHPVDTMEMEQTGIDAIIAEMKASGKASPGDPIVIVHGTVAKAGATNTMKIEYV</sequence>
<gene>
    <name evidence="18" type="ORF">HJC23_001611</name>
</gene>
<dbReference type="GO" id="GO:0046872">
    <property type="term" value="F:metal ion binding"/>
    <property type="evidence" value="ECO:0007669"/>
    <property type="project" value="UniProtKB-KW"/>
</dbReference>
<evidence type="ECO:0000256" key="4">
    <source>
        <dbReference type="ARBA" id="ARBA00008663"/>
    </source>
</evidence>
<evidence type="ECO:0000256" key="15">
    <source>
        <dbReference type="RuleBase" id="RU000504"/>
    </source>
</evidence>
<reference evidence="18 19" key="1">
    <citation type="journal article" date="2020" name="G3 (Bethesda)">
        <title>Improved Reference Genome for Cyclotella cryptica CCMP332, a Model for Cell Wall Morphogenesis, Salinity Adaptation, and Lipid Production in Diatoms (Bacillariophyta).</title>
        <authorList>
            <person name="Roberts W.R."/>
            <person name="Downey K.M."/>
            <person name="Ruck E.C."/>
            <person name="Traller J.C."/>
            <person name="Alverson A.J."/>
        </authorList>
    </citation>
    <scope>NUCLEOTIDE SEQUENCE [LARGE SCALE GENOMIC DNA]</scope>
    <source>
        <strain evidence="18 19">CCMP332</strain>
    </source>
</reference>
<dbReference type="InterPro" id="IPR040442">
    <property type="entry name" value="Pyrv_kinase-like_dom_sf"/>
</dbReference>
<dbReference type="InterPro" id="IPR001697">
    <property type="entry name" value="Pyr_Knase"/>
</dbReference>
<evidence type="ECO:0000256" key="12">
    <source>
        <dbReference type="ARBA" id="ARBA00023152"/>
    </source>
</evidence>
<comment type="similarity">
    <text evidence="4 15">Belongs to the pyruvate kinase family.</text>
</comment>
<dbReference type="AlphaFoldDB" id="A0ABD3P0L2"/>
<keyword evidence="19" id="KW-1185">Reference proteome</keyword>
<evidence type="ECO:0000256" key="7">
    <source>
        <dbReference type="ARBA" id="ARBA00022723"/>
    </source>
</evidence>
<dbReference type="InterPro" id="IPR015793">
    <property type="entry name" value="Pyrv_Knase_brl"/>
</dbReference>
<dbReference type="NCBIfam" id="NF004978">
    <property type="entry name" value="PRK06354.1"/>
    <property type="match status" value="1"/>
</dbReference>
<evidence type="ECO:0000256" key="9">
    <source>
        <dbReference type="ARBA" id="ARBA00022777"/>
    </source>
</evidence>
<dbReference type="InterPro" id="IPR015813">
    <property type="entry name" value="Pyrv/PenolPyrv_kinase-like_dom"/>
</dbReference>
<evidence type="ECO:0000256" key="8">
    <source>
        <dbReference type="ARBA" id="ARBA00022741"/>
    </source>
</evidence>
<proteinExistence type="inferred from homology"/>
<keyword evidence="9 15" id="KW-0418">Kinase</keyword>
<dbReference type="FunFam" id="3.20.20.60:FF:000001">
    <property type="entry name" value="Pyruvate kinase"/>
    <property type="match status" value="1"/>
</dbReference>
<dbReference type="GO" id="GO:0006950">
    <property type="term" value="P:response to stress"/>
    <property type="evidence" value="ECO:0007669"/>
    <property type="project" value="UniProtKB-ARBA"/>
</dbReference>
<comment type="cofactor">
    <cofactor evidence="1">
        <name>Mg(2+)</name>
        <dbReference type="ChEBI" id="CHEBI:18420"/>
    </cofactor>
</comment>
<organism evidence="18 19">
    <name type="scientific">Cyclotella cryptica</name>
    <dbReference type="NCBI Taxonomy" id="29204"/>
    <lineage>
        <taxon>Eukaryota</taxon>
        <taxon>Sar</taxon>
        <taxon>Stramenopiles</taxon>
        <taxon>Ochrophyta</taxon>
        <taxon>Bacillariophyta</taxon>
        <taxon>Coscinodiscophyceae</taxon>
        <taxon>Thalassiosirophycidae</taxon>
        <taxon>Stephanodiscales</taxon>
        <taxon>Stephanodiscaceae</taxon>
        <taxon>Cyclotella</taxon>
    </lineage>
</organism>
<dbReference type="Pfam" id="PF00224">
    <property type="entry name" value="PK"/>
    <property type="match status" value="1"/>
</dbReference>
<evidence type="ECO:0000313" key="18">
    <source>
        <dbReference type="EMBL" id="KAL3781408.1"/>
    </source>
</evidence>
<dbReference type="Gene3D" id="3.20.20.60">
    <property type="entry name" value="Phosphoenolpyruvate-binding domains"/>
    <property type="match status" value="1"/>
</dbReference>
<dbReference type="EC" id="2.7.1.40" evidence="5 15"/>
<evidence type="ECO:0000256" key="11">
    <source>
        <dbReference type="ARBA" id="ARBA00022842"/>
    </source>
</evidence>
<dbReference type="GO" id="GO:0004743">
    <property type="term" value="F:pyruvate kinase activity"/>
    <property type="evidence" value="ECO:0007669"/>
    <property type="project" value="UniProtKB-EC"/>
</dbReference>
<dbReference type="Pfam" id="PF02887">
    <property type="entry name" value="PK_C"/>
    <property type="match status" value="1"/>
</dbReference>
<accession>A0ABD3P0L2</accession>
<dbReference type="PRINTS" id="PR01050">
    <property type="entry name" value="PYRUVTKNASE"/>
</dbReference>
<keyword evidence="11 15" id="KW-0460">Magnesium</keyword>
<dbReference type="GO" id="GO:0016301">
    <property type="term" value="F:kinase activity"/>
    <property type="evidence" value="ECO:0007669"/>
    <property type="project" value="UniProtKB-KW"/>
</dbReference>
<keyword evidence="13" id="KW-0670">Pyruvate</keyword>
<keyword evidence="7" id="KW-0479">Metal-binding</keyword>
<feature type="domain" description="Pyruvate kinase barrel" evidence="16">
    <location>
        <begin position="68"/>
        <end position="394"/>
    </location>
</feature>
<dbReference type="SUPFAM" id="SSF52935">
    <property type="entry name" value="PK C-terminal domain-like"/>
    <property type="match status" value="1"/>
</dbReference>
<name>A0ABD3P0L2_9STRA</name>
<evidence type="ECO:0000313" key="19">
    <source>
        <dbReference type="Proteomes" id="UP001516023"/>
    </source>
</evidence>
<dbReference type="PANTHER" id="PTHR11817">
    <property type="entry name" value="PYRUVATE KINASE"/>
    <property type="match status" value="1"/>
</dbReference>
<protein>
    <recommendedName>
        <fullName evidence="5 15">Pyruvate kinase</fullName>
        <ecNumber evidence="5 15">2.7.1.40</ecNumber>
    </recommendedName>
</protein>
<dbReference type="Proteomes" id="UP001516023">
    <property type="component" value="Unassembled WGS sequence"/>
</dbReference>
<dbReference type="GO" id="GO:0005524">
    <property type="term" value="F:ATP binding"/>
    <property type="evidence" value="ECO:0007669"/>
    <property type="project" value="UniProtKB-KW"/>
</dbReference>
<dbReference type="InterPro" id="IPR015806">
    <property type="entry name" value="Pyrv_Knase_insert_dom_sf"/>
</dbReference>
<evidence type="ECO:0000256" key="13">
    <source>
        <dbReference type="ARBA" id="ARBA00023317"/>
    </source>
</evidence>
<keyword evidence="8" id="KW-0547">Nucleotide-binding</keyword>
<dbReference type="Gene3D" id="2.40.33.10">
    <property type="entry name" value="PK beta-barrel domain-like"/>
    <property type="match status" value="1"/>
</dbReference>
<evidence type="ECO:0000256" key="2">
    <source>
        <dbReference type="ARBA" id="ARBA00001958"/>
    </source>
</evidence>
<dbReference type="InterPro" id="IPR036918">
    <property type="entry name" value="Pyrv_Knase_C_sf"/>
</dbReference>
<comment type="caution">
    <text evidence="18">The sequence shown here is derived from an EMBL/GenBank/DDBJ whole genome shotgun (WGS) entry which is preliminary data.</text>
</comment>
<evidence type="ECO:0000256" key="10">
    <source>
        <dbReference type="ARBA" id="ARBA00022840"/>
    </source>
</evidence>
<feature type="domain" description="Pyruvate kinase C-terminal" evidence="17">
    <location>
        <begin position="432"/>
        <end position="544"/>
    </location>
</feature>
<evidence type="ECO:0000256" key="6">
    <source>
        <dbReference type="ARBA" id="ARBA00022679"/>
    </source>
</evidence>
<evidence type="ECO:0000256" key="14">
    <source>
        <dbReference type="ARBA" id="ARBA00048152"/>
    </source>
</evidence>
<dbReference type="NCBIfam" id="TIGR01064">
    <property type="entry name" value="pyruv_kin"/>
    <property type="match status" value="1"/>
</dbReference>
<evidence type="ECO:0000259" key="17">
    <source>
        <dbReference type="Pfam" id="PF02887"/>
    </source>
</evidence>
<evidence type="ECO:0000256" key="3">
    <source>
        <dbReference type="ARBA" id="ARBA00004997"/>
    </source>
</evidence>
<dbReference type="FunFam" id="2.40.33.10:FF:000001">
    <property type="entry name" value="Pyruvate kinase"/>
    <property type="match status" value="1"/>
</dbReference>
<dbReference type="SUPFAM" id="SSF50800">
    <property type="entry name" value="PK beta-barrel domain-like"/>
    <property type="match status" value="1"/>
</dbReference>
<dbReference type="EMBL" id="JABMIG020000318">
    <property type="protein sequence ID" value="KAL3781408.1"/>
    <property type="molecule type" value="Genomic_DNA"/>
</dbReference>
<evidence type="ECO:0000256" key="1">
    <source>
        <dbReference type="ARBA" id="ARBA00001946"/>
    </source>
</evidence>
<dbReference type="NCBIfam" id="NF004491">
    <property type="entry name" value="PRK05826.1"/>
    <property type="match status" value="1"/>
</dbReference>
<dbReference type="SUPFAM" id="SSF51621">
    <property type="entry name" value="Phosphoenolpyruvate/pyruvate domain"/>
    <property type="match status" value="1"/>
</dbReference>
<evidence type="ECO:0000256" key="5">
    <source>
        <dbReference type="ARBA" id="ARBA00012142"/>
    </source>
</evidence>
<comment type="pathway">
    <text evidence="3 15">Carbohydrate degradation; glycolysis; pyruvate from D-glyceraldehyde 3-phosphate: step 5/5.</text>
</comment>
<keyword evidence="12 15" id="KW-0324">Glycolysis</keyword>
<keyword evidence="10" id="KW-0067">ATP-binding</keyword>
<comment type="catalytic activity">
    <reaction evidence="14 15">
        <text>pyruvate + ATP = phosphoenolpyruvate + ADP + H(+)</text>
        <dbReference type="Rhea" id="RHEA:18157"/>
        <dbReference type="ChEBI" id="CHEBI:15361"/>
        <dbReference type="ChEBI" id="CHEBI:15378"/>
        <dbReference type="ChEBI" id="CHEBI:30616"/>
        <dbReference type="ChEBI" id="CHEBI:58702"/>
        <dbReference type="ChEBI" id="CHEBI:456216"/>
        <dbReference type="EC" id="2.7.1.40"/>
    </reaction>
</comment>
<keyword evidence="6 15" id="KW-0808">Transferase</keyword>
<evidence type="ECO:0000259" key="16">
    <source>
        <dbReference type="Pfam" id="PF00224"/>
    </source>
</evidence>
<dbReference type="InterPro" id="IPR011037">
    <property type="entry name" value="Pyrv_Knase-like_insert_dom_sf"/>
</dbReference>
<comment type="cofactor">
    <cofactor evidence="2">
        <name>K(+)</name>
        <dbReference type="ChEBI" id="CHEBI:29103"/>
    </cofactor>
</comment>